<name>A0A0A9C833_ARUDO</name>
<evidence type="ECO:0000313" key="1">
    <source>
        <dbReference type="EMBL" id="JAD71726.1"/>
    </source>
</evidence>
<dbReference type="EMBL" id="GBRH01226169">
    <property type="protein sequence ID" value="JAD71726.1"/>
    <property type="molecule type" value="Transcribed_RNA"/>
</dbReference>
<accession>A0A0A9C833</accession>
<protein>
    <submittedName>
        <fullName evidence="1">Uncharacterized protein</fullName>
    </submittedName>
</protein>
<reference evidence="1" key="2">
    <citation type="journal article" date="2015" name="Data Brief">
        <title>Shoot transcriptome of the giant reed, Arundo donax.</title>
        <authorList>
            <person name="Barrero R.A."/>
            <person name="Guerrero F.D."/>
            <person name="Moolhuijzen P."/>
            <person name="Goolsby J.A."/>
            <person name="Tidwell J."/>
            <person name="Bellgard S.E."/>
            <person name="Bellgard M.I."/>
        </authorList>
    </citation>
    <scope>NUCLEOTIDE SEQUENCE</scope>
    <source>
        <tissue evidence="1">Shoot tissue taken approximately 20 cm above the soil surface</tissue>
    </source>
</reference>
<reference evidence="1" key="1">
    <citation type="submission" date="2014-09" db="EMBL/GenBank/DDBJ databases">
        <authorList>
            <person name="Magalhaes I.L.F."/>
            <person name="Oliveira U."/>
            <person name="Santos F.R."/>
            <person name="Vidigal T.H.D.A."/>
            <person name="Brescovit A.D."/>
            <person name="Santos A.J."/>
        </authorList>
    </citation>
    <scope>NUCLEOTIDE SEQUENCE</scope>
    <source>
        <tissue evidence="1">Shoot tissue taken approximately 20 cm above the soil surface</tissue>
    </source>
</reference>
<proteinExistence type="predicted"/>
<sequence length="35" mass="4334">MKYTLQFDRLEDEVLNFQITMRCIFFSNCILRFVV</sequence>
<organism evidence="1">
    <name type="scientific">Arundo donax</name>
    <name type="common">Giant reed</name>
    <name type="synonym">Donax arundinaceus</name>
    <dbReference type="NCBI Taxonomy" id="35708"/>
    <lineage>
        <taxon>Eukaryota</taxon>
        <taxon>Viridiplantae</taxon>
        <taxon>Streptophyta</taxon>
        <taxon>Embryophyta</taxon>
        <taxon>Tracheophyta</taxon>
        <taxon>Spermatophyta</taxon>
        <taxon>Magnoliopsida</taxon>
        <taxon>Liliopsida</taxon>
        <taxon>Poales</taxon>
        <taxon>Poaceae</taxon>
        <taxon>PACMAD clade</taxon>
        <taxon>Arundinoideae</taxon>
        <taxon>Arundineae</taxon>
        <taxon>Arundo</taxon>
    </lineage>
</organism>
<dbReference type="AlphaFoldDB" id="A0A0A9C833"/>